<sequence length="196" mass="20988">MEGLTWAETEGTFCATTVLLEGVSDVAAVRAVAKRLDVDLSSVQLVDLGGVTNVRRVLLDTVRARPDAGLLGLCDAGEVRFVLRALDVAGLGVAHERELPSRGFFVCRADLEEELIRALGTARTVEVIEGLGLGTKLATLQQQPAWQGRPLAEQLHRFCGVASGRKELLAGALAAELEPSEVPVPLRRLAERMARA</sequence>
<evidence type="ECO:0008006" key="3">
    <source>
        <dbReference type="Google" id="ProtNLM"/>
    </source>
</evidence>
<evidence type="ECO:0000313" key="2">
    <source>
        <dbReference type="Proteomes" id="UP000182652"/>
    </source>
</evidence>
<dbReference type="Proteomes" id="UP000182652">
    <property type="component" value="Unassembled WGS sequence"/>
</dbReference>
<dbReference type="AlphaFoldDB" id="A0A1H4Q135"/>
<dbReference type="STRING" id="156980.SAMN04489745_2152"/>
<accession>A0A1H4Q135</accession>
<name>A0A1H4Q135_9MICC</name>
<proteinExistence type="predicted"/>
<evidence type="ECO:0000313" key="1">
    <source>
        <dbReference type="EMBL" id="SEC13336.1"/>
    </source>
</evidence>
<keyword evidence="2" id="KW-1185">Reference proteome</keyword>
<organism evidence="1 2">
    <name type="scientific">Arthrobacter woluwensis</name>
    <dbReference type="NCBI Taxonomy" id="156980"/>
    <lineage>
        <taxon>Bacteria</taxon>
        <taxon>Bacillati</taxon>
        <taxon>Actinomycetota</taxon>
        <taxon>Actinomycetes</taxon>
        <taxon>Micrococcales</taxon>
        <taxon>Micrococcaceae</taxon>
        <taxon>Arthrobacter</taxon>
    </lineage>
</organism>
<dbReference type="RefSeq" id="WP_066212501.1">
    <property type="nucleotide sequence ID" value="NZ_FNSN01000003.1"/>
</dbReference>
<dbReference type="EMBL" id="FNSN01000003">
    <property type="protein sequence ID" value="SEC13336.1"/>
    <property type="molecule type" value="Genomic_DNA"/>
</dbReference>
<reference evidence="1 2" key="1">
    <citation type="submission" date="2016-10" db="EMBL/GenBank/DDBJ databases">
        <authorList>
            <person name="de Groot N.N."/>
        </authorList>
    </citation>
    <scope>NUCLEOTIDE SEQUENCE [LARGE SCALE GENOMIC DNA]</scope>
    <source>
        <strain evidence="1 2">DSM 10495</strain>
    </source>
</reference>
<gene>
    <name evidence="1" type="ORF">SAMN04489745_2152</name>
</gene>
<protein>
    <recommendedName>
        <fullName evidence="3">ATP-dependent endonuclease</fullName>
    </recommendedName>
</protein>